<dbReference type="AlphaFoldDB" id="A0A9N8EWZ9"/>
<evidence type="ECO:0000313" key="4">
    <source>
        <dbReference type="Proteomes" id="UP001153069"/>
    </source>
</evidence>
<protein>
    <submittedName>
        <fullName evidence="3">Uncharacterized protein</fullName>
    </submittedName>
</protein>
<evidence type="ECO:0000313" key="3">
    <source>
        <dbReference type="EMBL" id="CAB9526589.1"/>
    </source>
</evidence>
<name>A0A9N8EWZ9_9STRA</name>
<dbReference type="Proteomes" id="UP001153069">
    <property type="component" value="Unassembled WGS sequence"/>
</dbReference>
<evidence type="ECO:0000256" key="2">
    <source>
        <dbReference type="SAM" id="Phobius"/>
    </source>
</evidence>
<comment type="caution">
    <text evidence="3">The sequence shown here is derived from an EMBL/GenBank/DDBJ whole genome shotgun (WGS) entry which is preliminary data.</text>
</comment>
<feature type="region of interest" description="Disordered" evidence="1">
    <location>
        <begin position="185"/>
        <end position="228"/>
    </location>
</feature>
<organism evidence="3 4">
    <name type="scientific">Seminavis robusta</name>
    <dbReference type="NCBI Taxonomy" id="568900"/>
    <lineage>
        <taxon>Eukaryota</taxon>
        <taxon>Sar</taxon>
        <taxon>Stramenopiles</taxon>
        <taxon>Ochrophyta</taxon>
        <taxon>Bacillariophyta</taxon>
        <taxon>Bacillariophyceae</taxon>
        <taxon>Bacillariophycidae</taxon>
        <taxon>Naviculales</taxon>
        <taxon>Naviculaceae</taxon>
        <taxon>Seminavis</taxon>
    </lineage>
</organism>
<sequence length="388" mass="42782">MDQGRQKSKIPWSRSLLVVIQHQKTKHITIALIQTRPDADHETKTAEEEAGKPGKLGSTLNHQKQENEERQQEQKEEEQQKNENEAQSIFAHAKQSIAYPAAKTKKNQAVVITARKVATESAMLAAEKRKIAYPKQCTRVGQTEVRPAGATNEQQLVHNKTQTMANTAKAAETSALLAHEKGHIVYPRSGPSEKKRATKNQGHRPGIAVPVQGHTATTEGGNSPSAGDTIEQQQHHLLSTVEINRIGLNDMNAVRVHTVQNDVHLPRMERSIANRRPQLQPGAHPSGGNFQAVEENLETAVMHIELATTQPPTFNPVDSYSNLAVANLVEDETTSQDPPHAQDCNLENENRGRGERMKQFKIKVILGVIVLLAILIILVAILIPRSQG</sequence>
<reference evidence="3" key="1">
    <citation type="submission" date="2020-06" db="EMBL/GenBank/DDBJ databases">
        <authorList>
            <consortium name="Plant Systems Biology data submission"/>
        </authorList>
    </citation>
    <scope>NUCLEOTIDE SEQUENCE</scope>
    <source>
        <strain evidence="3">D6</strain>
    </source>
</reference>
<keyword evidence="2" id="KW-0812">Transmembrane</keyword>
<keyword evidence="2" id="KW-0472">Membrane</keyword>
<keyword evidence="2" id="KW-1133">Transmembrane helix</keyword>
<gene>
    <name evidence="3" type="ORF">SEMRO_1852_G301710.1</name>
</gene>
<proteinExistence type="predicted"/>
<dbReference type="EMBL" id="CAICTM010001850">
    <property type="protein sequence ID" value="CAB9526589.1"/>
    <property type="molecule type" value="Genomic_DNA"/>
</dbReference>
<feature type="compositionally biased region" description="Basic and acidic residues" evidence="1">
    <location>
        <begin position="37"/>
        <end position="52"/>
    </location>
</feature>
<feature type="compositionally biased region" description="Polar residues" evidence="1">
    <location>
        <begin position="214"/>
        <end position="228"/>
    </location>
</feature>
<feature type="region of interest" description="Disordered" evidence="1">
    <location>
        <begin position="331"/>
        <end position="350"/>
    </location>
</feature>
<evidence type="ECO:0000256" key="1">
    <source>
        <dbReference type="SAM" id="MobiDB-lite"/>
    </source>
</evidence>
<feature type="region of interest" description="Disordered" evidence="1">
    <location>
        <begin position="32"/>
        <end position="86"/>
    </location>
</feature>
<feature type="compositionally biased region" description="Basic and acidic residues" evidence="1">
    <location>
        <begin position="63"/>
        <end position="84"/>
    </location>
</feature>
<accession>A0A9N8EWZ9</accession>
<feature type="transmembrane region" description="Helical" evidence="2">
    <location>
        <begin position="364"/>
        <end position="383"/>
    </location>
</feature>
<keyword evidence="4" id="KW-1185">Reference proteome</keyword>